<comment type="caution">
    <text evidence="1">The sequence shown here is derived from an EMBL/GenBank/DDBJ whole genome shotgun (WGS) entry which is preliminary data.</text>
</comment>
<sequence length="318" mass="37107">MRRDEYWKNFNLGTELDISGRFLYNGLQVFHEMQDFSDEEDAFEFLYFIAVGVERLLKIAVILTEHDQSIDQAKFEQGLITHNHQALISRIKSRHNLNLHTQHNDLIAILSTFYKSHRYGRYSLESVAAPARERNDLVAFLESHLSTNIETSDIFNITKNEKKYKKFIGKTLSKIVTPVFKIIVSEASRLNLNTTEIKYRSKASKIFYNESFDFESEDFLHAELLAYFLSSSAKGPNSNFIRETMKPLPFDPALEGEYLQALRFEQAKIPIIDEMEEHYNLVENFKERKEIIETAVSLSLHSYIDDEDEEFNFEDASP</sequence>
<reference evidence="2" key="1">
    <citation type="journal article" date="2019" name="Int. J. Syst. Evol. Microbiol.">
        <title>The Global Catalogue of Microorganisms (GCM) 10K type strain sequencing project: providing services to taxonomists for standard genome sequencing and annotation.</title>
        <authorList>
            <consortium name="The Broad Institute Genomics Platform"/>
            <consortium name="The Broad Institute Genome Sequencing Center for Infectious Disease"/>
            <person name="Wu L."/>
            <person name="Ma J."/>
        </authorList>
    </citation>
    <scope>NUCLEOTIDE SEQUENCE [LARGE SCALE GENOMIC DNA]</scope>
    <source>
        <strain evidence="2">CCUG 49584</strain>
    </source>
</reference>
<dbReference type="EMBL" id="JBHTMA010000032">
    <property type="protein sequence ID" value="MFD1226666.1"/>
    <property type="molecule type" value="Genomic_DNA"/>
</dbReference>
<keyword evidence="2" id="KW-1185">Reference proteome</keyword>
<protein>
    <submittedName>
        <fullName evidence="1">Uncharacterized protein</fullName>
    </submittedName>
</protein>
<organism evidence="1 2">
    <name type="scientific">Pseudochrobactrum kiredjianiae</name>
    <dbReference type="NCBI Taxonomy" id="386305"/>
    <lineage>
        <taxon>Bacteria</taxon>
        <taxon>Pseudomonadati</taxon>
        <taxon>Pseudomonadota</taxon>
        <taxon>Alphaproteobacteria</taxon>
        <taxon>Hyphomicrobiales</taxon>
        <taxon>Brucellaceae</taxon>
        <taxon>Pseudochrobactrum</taxon>
    </lineage>
</organism>
<accession>A0ABW3V3R3</accession>
<evidence type="ECO:0000313" key="1">
    <source>
        <dbReference type="EMBL" id="MFD1226666.1"/>
    </source>
</evidence>
<proteinExistence type="predicted"/>
<name>A0ABW3V3R3_9HYPH</name>
<evidence type="ECO:0000313" key="2">
    <source>
        <dbReference type="Proteomes" id="UP001597263"/>
    </source>
</evidence>
<dbReference type="Proteomes" id="UP001597263">
    <property type="component" value="Unassembled WGS sequence"/>
</dbReference>
<dbReference type="RefSeq" id="WP_289388467.1">
    <property type="nucleotide sequence ID" value="NZ_JAUCBM010000012.1"/>
</dbReference>
<gene>
    <name evidence="1" type="ORF">ACFQ35_05810</name>
</gene>